<sequence>MAQPVLVRTYSNKRGRPERASNDITGSDAHALPPVASYAFADILRAADSSELQNAIDGIAEICAKNRMSLADEYSSHLPPLGEITESTSSRIRPHLHVPGRGMRRALTSVPEASSGSSEGSRKSKTRGSIFSFRKQQVQKSKPMRRMCLGMNRTIPVGTTTALAAEALSLPDHTRHSSESTIVPVGRGGSASIPPAPSAAASSLQRLLSADRASHGG</sequence>
<name>A0AAI8YYT9_9PEZI</name>
<reference evidence="2" key="1">
    <citation type="submission" date="2023-11" db="EMBL/GenBank/DDBJ databases">
        <authorList>
            <person name="Alioto T."/>
            <person name="Alioto T."/>
            <person name="Gomez Garrido J."/>
        </authorList>
    </citation>
    <scope>NUCLEOTIDE SEQUENCE</scope>
</reference>
<feature type="region of interest" description="Disordered" evidence="1">
    <location>
        <begin position="104"/>
        <end position="143"/>
    </location>
</feature>
<feature type="region of interest" description="Disordered" evidence="1">
    <location>
        <begin position="168"/>
        <end position="217"/>
    </location>
</feature>
<evidence type="ECO:0000313" key="3">
    <source>
        <dbReference type="Proteomes" id="UP001296104"/>
    </source>
</evidence>
<feature type="region of interest" description="Disordered" evidence="1">
    <location>
        <begin position="1"/>
        <end position="28"/>
    </location>
</feature>
<accession>A0AAI8YYT9</accession>
<gene>
    <name evidence="2" type="ORF">LECACI_7A004603</name>
</gene>
<dbReference type="Proteomes" id="UP001296104">
    <property type="component" value="Unassembled WGS sequence"/>
</dbReference>
<comment type="caution">
    <text evidence="2">The sequence shown here is derived from an EMBL/GenBank/DDBJ whole genome shotgun (WGS) entry which is preliminary data.</text>
</comment>
<dbReference type="AlphaFoldDB" id="A0AAI8YYT9"/>
<keyword evidence="3" id="KW-1185">Reference proteome</keyword>
<protein>
    <submittedName>
        <fullName evidence="2">Uncharacterized protein</fullName>
    </submittedName>
</protein>
<organism evidence="2 3">
    <name type="scientific">Lecanosticta acicola</name>
    <dbReference type="NCBI Taxonomy" id="111012"/>
    <lineage>
        <taxon>Eukaryota</taxon>
        <taxon>Fungi</taxon>
        <taxon>Dikarya</taxon>
        <taxon>Ascomycota</taxon>
        <taxon>Pezizomycotina</taxon>
        <taxon>Dothideomycetes</taxon>
        <taxon>Dothideomycetidae</taxon>
        <taxon>Mycosphaerellales</taxon>
        <taxon>Mycosphaerellaceae</taxon>
        <taxon>Lecanosticta</taxon>
    </lineage>
</organism>
<proteinExistence type="predicted"/>
<evidence type="ECO:0000256" key="1">
    <source>
        <dbReference type="SAM" id="MobiDB-lite"/>
    </source>
</evidence>
<feature type="compositionally biased region" description="Low complexity" evidence="1">
    <location>
        <begin position="190"/>
        <end position="211"/>
    </location>
</feature>
<dbReference type="EMBL" id="CAVMBE010000026">
    <property type="protein sequence ID" value="CAK4016708.1"/>
    <property type="molecule type" value="Genomic_DNA"/>
</dbReference>
<evidence type="ECO:0000313" key="2">
    <source>
        <dbReference type="EMBL" id="CAK4016708.1"/>
    </source>
</evidence>